<dbReference type="PANTHER" id="PTHR46344:SF26">
    <property type="entry name" value="F-BOX DOMAIN-CONTAINING PROTEIN"/>
    <property type="match status" value="1"/>
</dbReference>
<dbReference type="SUPFAM" id="SSF117281">
    <property type="entry name" value="Kelch motif"/>
    <property type="match status" value="1"/>
</dbReference>
<evidence type="ECO:0000313" key="5">
    <source>
        <dbReference type="Proteomes" id="UP001231189"/>
    </source>
</evidence>
<dbReference type="PANTHER" id="PTHR46344">
    <property type="entry name" value="OS02G0202900 PROTEIN"/>
    <property type="match status" value="1"/>
</dbReference>
<dbReference type="InterPro" id="IPR036047">
    <property type="entry name" value="F-box-like_dom_sf"/>
</dbReference>
<dbReference type="CDD" id="cd22152">
    <property type="entry name" value="F-box_AtAFR-like"/>
    <property type="match status" value="1"/>
</dbReference>
<evidence type="ECO:0000256" key="2">
    <source>
        <dbReference type="ARBA" id="ARBA00022737"/>
    </source>
</evidence>
<dbReference type="Gene3D" id="2.120.10.80">
    <property type="entry name" value="Kelch-type beta propeller"/>
    <property type="match status" value="1"/>
</dbReference>
<dbReference type="InterPro" id="IPR006652">
    <property type="entry name" value="Kelch_1"/>
</dbReference>
<reference evidence="4" key="1">
    <citation type="submission" date="2023-07" db="EMBL/GenBank/DDBJ databases">
        <title>A chromosome-level genome assembly of Lolium multiflorum.</title>
        <authorList>
            <person name="Chen Y."/>
            <person name="Copetti D."/>
            <person name="Kolliker R."/>
            <person name="Studer B."/>
        </authorList>
    </citation>
    <scope>NUCLEOTIDE SEQUENCE</scope>
    <source>
        <strain evidence="4">02402/16</strain>
        <tissue evidence="4">Leaf</tissue>
    </source>
</reference>
<name>A0AAD8R474_LOLMU</name>
<accession>A0AAD8R474</accession>
<dbReference type="Pfam" id="PF01344">
    <property type="entry name" value="Kelch_1"/>
    <property type="match status" value="1"/>
</dbReference>
<sequence length="347" mass="38936">MESAVLETPLLHGLPDEIALLCLARVPRQCHNTLRCVSRRWKALLCSEEWHSYRKRNNLDESWIYVICRGTGCKCYVLAPDPATRTLKVIRVMEPPCSAREGISIEALDRRLFLLGGCSWLKDANDEVYCYDASSNSWSKAAPMPTARCYFVSAALKDKLYVTGGLGLTDKSPNSWDIYDKATDSWFAHKNPMLTPDIVKFVALGGELVTIHKAAWNRMYFAGIYNPVDQTWRGTANEIALCWSGPTVVLDDGTLYMLDQSLGTKLMMWLNETKEWVMLGRLSDKLTRPPCDLVAIGRKIYVIGRGLSTVTVDVDTAARVDGFLVSTSTGPLMEHDFPPERCRVITI</sequence>
<dbReference type="SMART" id="SM00612">
    <property type="entry name" value="Kelch"/>
    <property type="match status" value="1"/>
</dbReference>
<organism evidence="4 5">
    <name type="scientific">Lolium multiflorum</name>
    <name type="common">Italian ryegrass</name>
    <name type="synonym">Lolium perenne subsp. multiflorum</name>
    <dbReference type="NCBI Taxonomy" id="4521"/>
    <lineage>
        <taxon>Eukaryota</taxon>
        <taxon>Viridiplantae</taxon>
        <taxon>Streptophyta</taxon>
        <taxon>Embryophyta</taxon>
        <taxon>Tracheophyta</taxon>
        <taxon>Spermatophyta</taxon>
        <taxon>Magnoliopsida</taxon>
        <taxon>Liliopsida</taxon>
        <taxon>Poales</taxon>
        <taxon>Poaceae</taxon>
        <taxon>BOP clade</taxon>
        <taxon>Pooideae</taxon>
        <taxon>Poodae</taxon>
        <taxon>Poeae</taxon>
        <taxon>Poeae Chloroplast Group 2 (Poeae type)</taxon>
        <taxon>Loliodinae</taxon>
        <taxon>Loliinae</taxon>
        <taxon>Lolium</taxon>
    </lineage>
</organism>
<comment type="caution">
    <text evidence="4">The sequence shown here is derived from an EMBL/GenBank/DDBJ whole genome shotgun (WGS) entry which is preliminary data.</text>
</comment>
<dbReference type="SMART" id="SM00256">
    <property type="entry name" value="FBOX"/>
    <property type="match status" value="1"/>
</dbReference>
<dbReference type="InterPro" id="IPR015915">
    <property type="entry name" value="Kelch-typ_b-propeller"/>
</dbReference>
<gene>
    <name evidence="4" type="ORF">QYE76_019519</name>
</gene>
<dbReference type="InterPro" id="IPR001810">
    <property type="entry name" value="F-box_dom"/>
</dbReference>
<evidence type="ECO:0000313" key="4">
    <source>
        <dbReference type="EMBL" id="KAK1614002.1"/>
    </source>
</evidence>
<keyword evidence="5" id="KW-1185">Reference proteome</keyword>
<dbReference type="SUPFAM" id="SSF81383">
    <property type="entry name" value="F-box domain"/>
    <property type="match status" value="1"/>
</dbReference>
<evidence type="ECO:0000256" key="1">
    <source>
        <dbReference type="ARBA" id="ARBA00022441"/>
    </source>
</evidence>
<keyword evidence="2" id="KW-0677">Repeat</keyword>
<feature type="domain" description="F-box" evidence="3">
    <location>
        <begin position="14"/>
        <end position="53"/>
    </location>
</feature>
<protein>
    <recommendedName>
        <fullName evidence="3">F-box domain-containing protein</fullName>
    </recommendedName>
</protein>
<dbReference type="Pfam" id="PF00646">
    <property type="entry name" value="F-box"/>
    <property type="match status" value="1"/>
</dbReference>
<evidence type="ECO:0000259" key="3">
    <source>
        <dbReference type="SMART" id="SM00256"/>
    </source>
</evidence>
<proteinExistence type="predicted"/>
<dbReference type="AlphaFoldDB" id="A0AAD8R474"/>
<dbReference type="EMBL" id="JAUUTY010000006">
    <property type="protein sequence ID" value="KAK1614002.1"/>
    <property type="molecule type" value="Genomic_DNA"/>
</dbReference>
<keyword evidence="1" id="KW-0880">Kelch repeat</keyword>
<dbReference type="Proteomes" id="UP001231189">
    <property type="component" value="Unassembled WGS sequence"/>
</dbReference>